<dbReference type="InterPro" id="IPR036291">
    <property type="entry name" value="NAD(P)-bd_dom_sf"/>
</dbReference>
<dbReference type="InterPro" id="IPR037108">
    <property type="entry name" value="TM1727-like_C_sf"/>
</dbReference>
<evidence type="ECO:0000259" key="1">
    <source>
        <dbReference type="Pfam" id="PF10727"/>
    </source>
</evidence>
<dbReference type="PANTHER" id="PTHR40459">
    <property type="entry name" value="CONSERVED HYPOTHETICAL ALANINE AND LEUCINE RICH PROTEIN"/>
    <property type="match status" value="1"/>
</dbReference>
<proteinExistence type="predicted"/>
<feature type="domain" description="Putative oxidoreductase/dehydrogenase Rossmann-like" evidence="1">
    <location>
        <begin position="3"/>
        <end position="118"/>
    </location>
</feature>
<dbReference type="InterPro" id="IPR019665">
    <property type="entry name" value="OxRdtase/DH_put_Rossmann_dom"/>
</dbReference>
<dbReference type="InterPro" id="IPR018931">
    <property type="entry name" value="DUF2520"/>
</dbReference>
<protein>
    <submittedName>
        <fullName evidence="3">F420-dependent NADP oxidoreductase</fullName>
    </submittedName>
</protein>
<gene>
    <name evidence="3" type="ORF">UF10_07055</name>
</gene>
<accession>A0A2P7PZ88</accession>
<evidence type="ECO:0000313" key="3">
    <source>
        <dbReference type="EMBL" id="PSJ31034.1"/>
    </source>
</evidence>
<dbReference type="InterPro" id="IPR008927">
    <property type="entry name" value="6-PGluconate_DH-like_C_sf"/>
</dbReference>
<comment type="caution">
    <text evidence="3">The sequence shown here is derived from an EMBL/GenBank/DDBJ whole genome shotgun (WGS) entry which is preliminary data.</text>
</comment>
<name>A0A2P7PZ88_9FIRM</name>
<dbReference type="AlphaFoldDB" id="A0A2P7PZ88"/>
<dbReference type="Gene3D" id="1.10.1040.20">
    <property type="entry name" value="ProC-like, C-terminal domain"/>
    <property type="match status" value="1"/>
</dbReference>
<dbReference type="EMBL" id="JYGE01000006">
    <property type="protein sequence ID" value="PSJ31034.1"/>
    <property type="molecule type" value="Genomic_DNA"/>
</dbReference>
<keyword evidence="4" id="KW-1185">Reference proteome</keyword>
<dbReference type="OrthoDB" id="9810755at2"/>
<dbReference type="Gene3D" id="3.40.50.720">
    <property type="entry name" value="NAD(P)-binding Rossmann-like Domain"/>
    <property type="match status" value="1"/>
</dbReference>
<organism evidence="3 4">
    <name type="scientific">Peptostreptococcus russellii</name>
    <dbReference type="NCBI Taxonomy" id="215200"/>
    <lineage>
        <taxon>Bacteria</taxon>
        <taxon>Bacillati</taxon>
        <taxon>Bacillota</taxon>
        <taxon>Clostridia</taxon>
        <taxon>Peptostreptococcales</taxon>
        <taxon>Peptostreptococcaceae</taxon>
        <taxon>Peptostreptococcus</taxon>
    </lineage>
</organism>
<dbReference type="Pfam" id="PF10727">
    <property type="entry name" value="Rossmann-like"/>
    <property type="match status" value="1"/>
</dbReference>
<dbReference type="SUPFAM" id="SSF51735">
    <property type="entry name" value="NAD(P)-binding Rossmann-fold domains"/>
    <property type="match status" value="1"/>
</dbReference>
<dbReference type="Pfam" id="PF10728">
    <property type="entry name" value="DUF2520"/>
    <property type="match status" value="1"/>
</dbReference>
<reference evidence="3" key="1">
    <citation type="thesis" date="2015" institute="Rutgers" country="The State University of New Jersey, 14 College Farm Rd., New Brunswick, NJ, USA">
        <title>Ammonia toxicity in bacteria and its implications for treatment of and resource recovery from highly nitrogenous organic wastes.</title>
        <authorList>
            <person name="Luther A.K."/>
        </authorList>
    </citation>
    <scope>NUCLEOTIDE SEQUENCE</scope>
    <source>
        <strain evidence="3">RT-10B</strain>
    </source>
</reference>
<dbReference type="RefSeq" id="WP_106777090.1">
    <property type="nucleotide sequence ID" value="NZ_JYGE01000006.1"/>
</dbReference>
<evidence type="ECO:0000259" key="2">
    <source>
        <dbReference type="Pfam" id="PF10728"/>
    </source>
</evidence>
<sequence>MYNIGFIGAGKVGVSLGRYLFEDCPNARLCGYYSRSIESSNYAAKITNSAQFNNLEKLIEKCNILIITTSDDAIADVWGELSNFNIQNKIVCHCSGSLSSEIFFDISSKGSFACSMHPLKAINSKENSYKDLKDSYFTLEGDTQAVDIMKSFLQYKGNPYKLMTSTDKRSYHLASVFMSNLMIAMGNISVKLLAKYGFSEEESLMALSSLSIGNINRMFEVGLEDALTGPLERCDIETIKNHLSSLSDDKDCKGLDKDSLVRIEKTYRLLSLDLLEVARKKHPDRNYSDIEDLLKKD</sequence>
<dbReference type="Proteomes" id="UP000241434">
    <property type="component" value="Unassembled WGS sequence"/>
</dbReference>
<dbReference type="PANTHER" id="PTHR40459:SF1">
    <property type="entry name" value="CONSERVED HYPOTHETICAL ALANINE AND LEUCINE RICH PROTEIN"/>
    <property type="match status" value="1"/>
</dbReference>
<evidence type="ECO:0000313" key="4">
    <source>
        <dbReference type="Proteomes" id="UP000241434"/>
    </source>
</evidence>
<feature type="domain" description="DUF2520" evidence="2">
    <location>
        <begin position="136"/>
        <end position="250"/>
    </location>
</feature>
<dbReference type="SUPFAM" id="SSF48179">
    <property type="entry name" value="6-phosphogluconate dehydrogenase C-terminal domain-like"/>
    <property type="match status" value="1"/>
</dbReference>